<comment type="caution">
    <text evidence="3">The sequence shown here is derived from an EMBL/GenBank/DDBJ whole genome shotgun (WGS) entry which is preliminary data.</text>
</comment>
<sequence>MAERILDASGLRCPMPLLKTKLELSSMLPGEELEVIATDAGSARDIPAFLKLSKHQLVSSTEADGCFRFVIKCGG</sequence>
<evidence type="ECO:0000313" key="4">
    <source>
        <dbReference type="Proteomes" id="UP000016540"/>
    </source>
</evidence>
<dbReference type="PANTHER" id="PTHR33279">
    <property type="entry name" value="SULFUR CARRIER PROTEIN YEDF-RELATED"/>
    <property type="match status" value="1"/>
</dbReference>
<comment type="similarity">
    <text evidence="1">Belongs to the sulfur carrier protein TusA family.</text>
</comment>
<dbReference type="STRING" id="1318628.MARLIPOL_08524"/>
<dbReference type="RefSeq" id="WP_012137708.1">
    <property type="nucleotide sequence ID" value="NZ_KE007317.1"/>
</dbReference>
<dbReference type="Proteomes" id="UP000016540">
    <property type="component" value="Unassembled WGS sequence"/>
</dbReference>
<feature type="domain" description="UPF0033" evidence="2">
    <location>
        <begin position="6"/>
        <end position="30"/>
    </location>
</feature>
<dbReference type="PATRIC" id="fig|1318628.3.peg.1707"/>
<gene>
    <name evidence="3" type="ORF">MARLIPOL_08524</name>
</gene>
<dbReference type="InterPro" id="IPR036868">
    <property type="entry name" value="TusA-like_sf"/>
</dbReference>
<organism evidence="3 4">
    <name type="scientific">Marinobacter lipolyticus SM19</name>
    <dbReference type="NCBI Taxonomy" id="1318628"/>
    <lineage>
        <taxon>Bacteria</taxon>
        <taxon>Pseudomonadati</taxon>
        <taxon>Pseudomonadota</taxon>
        <taxon>Gammaproteobacteria</taxon>
        <taxon>Pseudomonadales</taxon>
        <taxon>Marinobacteraceae</taxon>
        <taxon>Marinobacter</taxon>
    </lineage>
</organism>
<dbReference type="AlphaFoldDB" id="R8B2M3"/>
<dbReference type="CDD" id="cd00291">
    <property type="entry name" value="SirA_YedF_YeeD"/>
    <property type="match status" value="1"/>
</dbReference>
<keyword evidence="4" id="KW-1185">Reference proteome</keyword>
<dbReference type="SUPFAM" id="SSF64307">
    <property type="entry name" value="SirA-like"/>
    <property type="match status" value="1"/>
</dbReference>
<dbReference type="eggNOG" id="COG0425">
    <property type="taxonomic scope" value="Bacteria"/>
</dbReference>
<dbReference type="HOGENOM" id="CLU_165255_1_1_6"/>
<reference evidence="3 4" key="1">
    <citation type="journal article" date="2013" name="Genome Announc.">
        <title>Draft Genome Sequence of the Moderately Halophilic Bacterium Marinobacter lipolyticus Strain SM19.</title>
        <authorList>
            <person name="Papke R.T."/>
            <person name="de la Haba R.R."/>
            <person name="Infante-Dominguez C."/>
            <person name="Perez D."/>
            <person name="Sanchez-Porro C."/>
            <person name="Lapierre P."/>
            <person name="Ventosa A."/>
        </authorList>
    </citation>
    <scope>NUCLEOTIDE SEQUENCE [LARGE SCALE GENOMIC DNA]</scope>
    <source>
        <strain evidence="3 4">SM19</strain>
    </source>
</reference>
<dbReference type="Gene3D" id="3.30.110.40">
    <property type="entry name" value="TusA-like domain"/>
    <property type="match status" value="1"/>
</dbReference>
<accession>R8B2M3</accession>
<name>R8B2M3_9GAMM</name>
<dbReference type="OrthoDB" id="9797352at2"/>
<evidence type="ECO:0000313" key="3">
    <source>
        <dbReference type="EMBL" id="EON92784.1"/>
    </source>
</evidence>
<dbReference type="Pfam" id="PF01206">
    <property type="entry name" value="TusA"/>
    <property type="match status" value="1"/>
</dbReference>
<dbReference type="PROSITE" id="PS01148">
    <property type="entry name" value="UPF0033"/>
    <property type="match status" value="1"/>
</dbReference>
<dbReference type="EMBL" id="ASAD01000010">
    <property type="protein sequence ID" value="EON92784.1"/>
    <property type="molecule type" value="Genomic_DNA"/>
</dbReference>
<proteinExistence type="inferred from homology"/>
<evidence type="ECO:0000256" key="1">
    <source>
        <dbReference type="ARBA" id="ARBA00008984"/>
    </source>
</evidence>
<dbReference type="InterPro" id="IPR001455">
    <property type="entry name" value="TusA-like"/>
</dbReference>
<protein>
    <recommendedName>
        <fullName evidence="2">UPF0033 domain-containing protein</fullName>
    </recommendedName>
</protein>
<evidence type="ECO:0000259" key="2">
    <source>
        <dbReference type="PROSITE" id="PS01148"/>
    </source>
</evidence>
<dbReference type="PANTHER" id="PTHR33279:SF6">
    <property type="entry name" value="SULFUR CARRIER PROTEIN YEDF-RELATED"/>
    <property type="match status" value="1"/>
</dbReference>